<keyword evidence="3" id="KW-1185">Reference proteome</keyword>
<dbReference type="EMBL" id="KZ107843">
    <property type="protein sequence ID" value="OSS49860.1"/>
    <property type="molecule type" value="Genomic_DNA"/>
</dbReference>
<feature type="signal peptide" evidence="1">
    <location>
        <begin position="1"/>
        <end position="20"/>
    </location>
</feature>
<proteinExistence type="predicted"/>
<gene>
    <name evidence="2" type="ORF">B5807_06088</name>
</gene>
<name>A0A1Y2M141_EPING</name>
<dbReference type="OMA" id="KSDMQGN"/>
<feature type="chain" id="PRO_5012802115" evidence="1">
    <location>
        <begin position="21"/>
        <end position="64"/>
    </location>
</feature>
<dbReference type="AlphaFoldDB" id="A0A1Y2M141"/>
<dbReference type="InParanoid" id="A0A1Y2M141"/>
<reference evidence="2 3" key="1">
    <citation type="journal article" date="2017" name="Genome Announc.">
        <title>Genome sequence of the saprophytic ascomycete Epicoccum nigrum ICMP 19927 strain isolated from New Zealand.</title>
        <authorList>
            <person name="Fokin M."/>
            <person name="Fleetwood D."/>
            <person name="Weir B.S."/>
            <person name="Villas-Boas S.G."/>
        </authorList>
    </citation>
    <scope>NUCLEOTIDE SEQUENCE [LARGE SCALE GENOMIC DNA]</scope>
    <source>
        <strain evidence="2 3">ICMP 19927</strain>
    </source>
</reference>
<accession>A0A1Y2M141</accession>
<evidence type="ECO:0000256" key="1">
    <source>
        <dbReference type="SAM" id="SignalP"/>
    </source>
</evidence>
<evidence type="ECO:0000313" key="2">
    <source>
        <dbReference type="EMBL" id="OSS49860.1"/>
    </source>
</evidence>
<evidence type="ECO:0000313" key="3">
    <source>
        <dbReference type="Proteomes" id="UP000193240"/>
    </source>
</evidence>
<protein>
    <submittedName>
        <fullName evidence="2">Uncharacterized protein</fullName>
    </submittedName>
</protein>
<keyword evidence="1" id="KW-0732">Signal</keyword>
<organism evidence="2 3">
    <name type="scientific">Epicoccum nigrum</name>
    <name type="common">Soil fungus</name>
    <name type="synonym">Epicoccum purpurascens</name>
    <dbReference type="NCBI Taxonomy" id="105696"/>
    <lineage>
        <taxon>Eukaryota</taxon>
        <taxon>Fungi</taxon>
        <taxon>Dikarya</taxon>
        <taxon>Ascomycota</taxon>
        <taxon>Pezizomycotina</taxon>
        <taxon>Dothideomycetes</taxon>
        <taxon>Pleosporomycetidae</taxon>
        <taxon>Pleosporales</taxon>
        <taxon>Pleosporineae</taxon>
        <taxon>Didymellaceae</taxon>
        <taxon>Epicoccum</taxon>
    </lineage>
</organism>
<sequence>MRFATITFGLTAVLATFVAGAPFSNGDVVRRMPTPEQFDALSSVEKREVYRAWYRATNIIAANT</sequence>
<dbReference type="Proteomes" id="UP000193240">
    <property type="component" value="Unassembled WGS sequence"/>
</dbReference>